<gene>
    <name evidence="2" type="ORF">KSP39_PZI018973</name>
</gene>
<proteinExistence type="predicted"/>
<accession>A0AAP0B4I4</accession>
<evidence type="ECO:0000259" key="1">
    <source>
        <dbReference type="Pfam" id="PF25597"/>
    </source>
</evidence>
<dbReference type="AlphaFoldDB" id="A0AAP0B4I4"/>
<dbReference type="InterPro" id="IPR057670">
    <property type="entry name" value="SH3_retrovirus"/>
</dbReference>
<feature type="domain" description="Retroviral polymerase SH3-like" evidence="1">
    <location>
        <begin position="40"/>
        <end position="98"/>
    </location>
</feature>
<dbReference type="Pfam" id="PF25597">
    <property type="entry name" value="SH3_retrovirus"/>
    <property type="match status" value="1"/>
</dbReference>
<dbReference type="PANTHER" id="PTHR42648:SF28">
    <property type="entry name" value="TRANSPOSON-ENCODED PROTEIN WITH RIBONUCLEASE H-LIKE AND RETROVIRUS ZINC FINGER-LIKE DOMAINS"/>
    <property type="match status" value="1"/>
</dbReference>
<protein>
    <recommendedName>
        <fullName evidence="1">Retroviral polymerase SH3-like domain-containing protein</fullName>
    </recommendedName>
</protein>
<keyword evidence="3" id="KW-1185">Reference proteome</keyword>
<dbReference type="InterPro" id="IPR039537">
    <property type="entry name" value="Retrotran_Ty1/copia-like"/>
</dbReference>
<dbReference type="PANTHER" id="PTHR42648">
    <property type="entry name" value="TRANSPOSASE, PUTATIVE-RELATED"/>
    <property type="match status" value="1"/>
</dbReference>
<organism evidence="2 3">
    <name type="scientific">Platanthera zijinensis</name>
    <dbReference type="NCBI Taxonomy" id="2320716"/>
    <lineage>
        <taxon>Eukaryota</taxon>
        <taxon>Viridiplantae</taxon>
        <taxon>Streptophyta</taxon>
        <taxon>Embryophyta</taxon>
        <taxon>Tracheophyta</taxon>
        <taxon>Spermatophyta</taxon>
        <taxon>Magnoliopsida</taxon>
        <taxon>Liliopsida</taxon>
        <taxon>Asparagales</taxon>
        <taxon>Orchidaceae</taxon>
        <taxon>Orchidoideae</taxon>
        <taxon>Orchideae</taxon>
        <taxon>Orchidinae</taxon>
        <taxon>Platanthera</taxon>
    </lineage>
</organism>
<dbReference type="EMBL" id="JBBWWQ010000016">
    <property type="protein sequence ID" value="KAK8926652.1"/>
    <property type="molecule type" value="Genomic_DNA"/>
</dbReference>
<dbReference type="Proteomes" id="UP001418222">
    <property type="component" value="Unassembled WGS sequence"/>
</dbReference>
<evidence type="ECO:0000313" key="3">
    <source>
        <dbReference type="Proteomes" id="UP001418222"/>
    </source>
</evidence>
<evidence type="ECO:0000313" key="2">
    <source>
        <dbReference type="EMBL" id="KAK8926652.1"/>
    </source>
</evidence>
<reference evidence="2 3" key="1">
    <citation type="journal article" date="2022" name="Nat. Plants">
        <title>Genomes of leafy and leafless Platanthera orchids illuminate the evolution of mycoheterotrophy.</title>
        <authorList>
            <person name="Li M.H."/>
            <person name="Liu K.W."/>
            <person name="Li Z."/>
            <person name="Lu H.C."/>
            <person name="Ye Q.L."/>
            <person name="Zhang D."/>
            <person name="Wang J.Y."/>
            <person name="Li Y.F."/>
            <person name="Zhong Z.M."/>
            <person name="Liu X."/>
            <person name="Yu X."/>
            <person name="Liu D.K."/>
            <person name="Tu X.D."/>
            <person name="Liu B."/>
            <person name="Hao Y."/>
            <person name="Liao X.Y."/>
            <person name="Jiang Y.T."/>
            <person name="Sun W.H."/>
            <person name="Chen J."/>
            <person name="Chen Y.Q."/>
            <person name="Ai Y."/>
            <person name="Zhai J.W."/>
            <person name="Wu S.S."/>
            <person name="Zhou Z."/>
            <person name="Hsiao Y.Y."/>
            <person name="Wu W.L."/>
            <person name="Chen Y.Y."/>
            <person name="Lin Y.F."/>
            <person name="Hsu J.L."/>
            <person name="Li C.Y."/>
            <person name="Wang Z.W."/>
            <person name="Zhao X."/>
            <person name="Zhong W.Y."/>
            <person name="Ma X.K."/>
            <person name="Ma L."/>
            <person name="Huang J."/>
            <person name="Chen G.Z."/>
            <person name="Huang M.Z."/>
            <person name="Huang L."/>
            <person name="Peng D.H."/>
            <person name="Luo Y.B."/>
            <person name="Zou S.Q."/>
            <person name="Chen S.P."/>
            <person name="Lan S."/>
            <person name="Tsai W.C."/>
            <person name="Van de Peer Y."/>
            <person name="Liu Z.J."/>
        </authorList>
    </citation>
    <scope>NUCLEOTIDE SEQUENCE [LARGE SCALE GENOMIC DNA]</scope>
    <source>
        <strain evidence="2">Lor287</strain>
    </source>
</reference>
<name>A0AAP0B4I4_9ASPA</name>
<sequence length="113" mass="12943">MACATYIINRMPLSLINMKSPHEMMFKEKLGVGHLRVFGSTCYVHISDALRTKLHAKARKLVFVGYDERKKRWKCIDPVTKKFVVSRDVIFDELTSYGGGSSVELQESRSDDE</sequence>
<comment type="caution">
    <text evidence="2">The sequence shown here is derived from an EMBL/GenBank/DDBJ whole genome shotgun (WGS) entry which is preliminary data.</text>
</comment>